<evidence type="ECO:0000259" key="3">
    <source>
        <dbReference type="PROSITE" id="PS50195"/>
    </source>
</evidence>
<gene>
    <name evidence="5" type="ORF">QYM36_012501</name>
</gene>
<dbReference type="Gene3D" id="3.30.1520.10">
    <property type="entry name" value="Phox-like domain"/>
    <property type="match status" value="1"/>
</dbReference>
<feature type="domain" description="PX" evidence="3">
    <location>
        <begin position="528"/>
        <end position="647"/>
    </location>
</feature>
<feature type="compositionally biased region" description="Polar residues" evidence="2">
    <location>
        <begin position="663"/>
        <end position="679"/>
    </location>
</feature>
<evidence type="ECO:0000256" key="2">
    <source>
        <dbReference type="SAM" id="MobiDB-lite"/>
    </source>
</evidence>
<accession>A0AA88HVD1</accession>
<organism evidence="5 6">
    <name type="scientific">Artemia franciscana</name>
    <name type="common">Brine shrimp</name>
    <name type="synonym">Artemia sanfranciscana</name>
    <dbReference type="NCBI Taxonomy" id="6661"/>
    <lineage>
        <taxon>Eukaryota</taxon>
        <taxon>Metazoa</taxon>
        <taxon>Ecdysozoa</taxon>
        <taxon>Arthropoda</taxon>
        <taxon>Crustacea</taxon>
        <taxon>Branchiopoda</taxon>
        <taxon>Anostraca</taxon>
        <taxon>Artemiidae</taxon>
        <taxon>Artemia</taxon>
    </lineage>
</organism>
<proteinExistence type="predicted"/>
<name>A0AA88HVD1_ARTSF</name>
<keyword evidence="6" id="KW-1185">Reference proteome</keyword>
<dbReference type="InterPro" id="IPR037213">
    <property type="entry name" value="Run_dom_sf"/>
</dbReference>
<dbReference type="PANTHER" id="PTHR47194">
    <property type="entry name" value="SORTING NEXIN-29-RELATED"/>
    <property type="match status" value="1"/>
</dbReference>
<feature type="coiled-coil region" evidence="1">
    <location>
        <begin position="353"/>
        <end position="451"/>
    </location>
</feature>
<feature type="domain" description="RUN" evidence="4">
    <location>
        <begin position="34"/>
        <end position="188"/>
    </location>
</feature>
<dbReference type="Gene3D" id="1.20.58.900">
    <property type="match status" value="1"/>
</dbReference>
<dbReference type="SMART" id="SM00593">
    <property type="entry name" value="RUN"/>
    <property type="match status" value="1"/>
</dbReference>
<evidence type="ECO:0000313" key="6">
    <source>
        <dbReference type="Proteomes" id="UP001187531"/>
    </source>
</evidence>
<dbReference type="SMART" id="SM00312">
    <property type="entry name" value="PX"/>
    <property type="match status" value="1"/>
</dbReference>
<dbReference type="Pfam" id="PF02759">
    <property type="entry name" value="RUN"/>
    <property type="match status" value="1"/>
</dbReference>
<dbReference type="InterPro" id="IPR037916">
    <property type="entry name" value="SNX29_PX"/>
</dbReference>
<dbReference type="EMBL" id="JAVRJZ010000016">
    <property type="protein sequence ID" value="KAK2711337.1"/>
    <property type="molecule type" value="Genomic_DNA"/>
</dbReference>
<dbReference type="InterPro" id="IPR036871">
    <property type="entry name" value="PX_dom_sf"/>
</dbReference>
<dbReference type="InterPro" id="IPR004012">
    <property type="entry name" value="Run_dom"/>
</dbReference>
<evidence type="ECO:0000313" key="5">
    <source>
        <dbReference type="EMBL" id="KAK2711337.1"/>
    </source>
</evidence>
<dbReference type="CDD" id="cd07277">
    <property type="entry name" value="PX_RUN"/>
    <property type="match status" value="1"/>
</dbReference>
<feature type="region of interest" description="Disordered" evidence="2">
    <location>
        <begin position="658"/>
        <end position="679"/>
    </location>
</feature>
<protein>
    <recommendedName>
        <fullName evidence="7">Sorting nexin-29</fullName>
    </recommendedName>
</protein>
<comment type="caution">
    <text evidence="5">The sequence shown here is derived from an EMBL/GenBank/DDBJ whole genome shotgun (WGS) entry which is preliminary data.</text>
</comment>
<dbReference type="SUPFAM" id="SSF140741">
    <property type="entry name" value="RUN domain-like"/>
    <property type="match status" value="1"/>
</dbReference>
<evidence type="ECO:0000256" key="1">
    <source>
        <dbReference type="SAM" id="Coils"/>
    </source>
</evidence>
<dbReference type="SUPFAM" id="SSF64268">
    <property type="entry name" value="PX domain"/>
    <property type="match status" value="1"/>
</dbReference>
<sequence>MDKSPCLKNGLIKEFFSAVKVCCDHYGSRSHLATEADATIKRLLDILEAVLSHGLRSPEIPSSSSQSLFSLRQVGEFANSIVFGPSNISGPVLWDYVKKFLSRHELERYLILQHVFTDSGRGRAWLRTCLNEHSLGRYLALLISDEYKLANAYENFAFLRDKEKIKQLLGGIEALSNGILFALNIDKSELDRHIPAINKFLSLQDSAVEDETLNKLVATVALSPSKTARSEKPKKKPVKTVMTFGEGHSPLRLSPIRGTQEGNFKGTLKKGEAEQLMVDIEEVPSVSYDTNVETDVAEKFDTSSYTGDESAISSSSCLELQSQDGSILLPMTASSDPDSCSIKGNQATNIEVPVELEEKIADLEIKLEKITEEKLGIEAELQAAKQSATDAVSCYEIRIKTVNRENELLKAQLKKYVSAVQMLRRDGEQAQDTLERLKELNKIQLQQTEQESYEEKLVQVAEMHAELMEFNTRLQRCIQQKDALIRRLQDELIELRGPLPVDNGLNLEEDGFSIISEDDGTGTGNSRSLINIWIPSAFLAKTSRSEHHVYQVYIRIRDEEWNVYRRFSQFFKFHKQLIKEDPLVGTFDFPPKKTVGNKDSKCVEDRRKRLQSYLRGVVNLWVTKYPELTLPDKDTLLGFLSFFGDSVQGESGSRTRFGARFRGSQQDVQSATTPQYDGL</sequence>
<dbReference type="PANTHER" id="PTHR47194:SF3">
    <property type="entry name" value="SORTING NEXIN 29"/>
    <property type="match status" value="1"/>
</dbReference>
<dbReference type="InterPro" id="IPR001683">
    <property type="entry name" value="PX_dom"/>
</dbReference>
<dbReference type="AlphaFoldDB" id="A0AA88HVD1"/>
<evidence type="ECO:0008006" key="7">
    <source>
        <dbReference type="Google" id="ProtNLM"/>
    </source>
</evidence>
<dbReference type="Pfam" id="PF00787">
    <property type="entry name" value="PX"/>
    <property type="match status" value="1"/>
</dbReference>
<evidence type="ECO:0000259" key="4">
    <source>
        <dbReference type="PROSITE" id="PS50826"/>
    </source>
</evidence>
<dbReference type="PROSITE" id="PS50195">
    <property type="entry name" value="PX"/>
    <property type="match status" value="1"/>
</dbReference>
<dbReference type="GO" id="GO:0035091">
    <property type="term" value="F:phosphatidylinositol binding"/>
    <property type="evidence" value="ECO:0007669"/>
    <property type="project" value="InterPro"/>
</dbReference>
<reference evidence="5" key="1">
    <citation type="submission" date="2023-07" db="EMBL/GenBank/DDBJ databases">
        <title>Chromosome-level genome assembly of Artemia franciscana.</title>
        <authorList>
            <person name="Jo E."/>
        </authorList>
    </citation>
    <scope>NUCLEOTIDE SEQUENCE</scope>
    <source>
        <tissue evidence="5">Whole body</tissue>
    </source>
</reference>
<dbReference type="PROSITE" id="PS50826">
    <property type="entry name" value="RUN"/>
    <property type="match status" value="1"/>
</dbReference>
<dbReference type="Proteomes" id="UP001187531">
    <property type="component" value="Unassembled WGS sequence"/>
</dbReference>
<keyword evidence="1" id="KW-0175">Coiled coil</keyword>